<evidence type="ECO:0000313" key="1">
    <source>
        <dbReference type="EMBL" id="BAY55078.1"/>
    </source>
</evidence>
<accession>A0A1Z4JEI3</accession>
<evidence type="ECO:0000313" key="2">
    <source>
        <dbReference type="Proteomes" id="UP000217895"/>
    </source>
</evidence>
<gene>
    <name evidence="1" type="ORF">NIES2135_18990</name>
</gene>
<proteinExistence type="predicted"/>
<sequence>MSYSVQNPKLPLAVYREVAAHLSQVEGVQTELTPQTSKQFDYTLSQVGSLEIQFSETAHSEARAQVEKILAYYGDRFGAWTILAQA</sequence>
<protein>
    <submittedName>
        <fullName evidence="1">Uncharacterized protein</fullName>
    </submittedName>
</protein>
<name>A0A1Z4JEI3_LEPBY</name>
<dbReference type="Proteomes" id="UP000217895">
    <property type="component" value="Chromosome"/>
</dbReference>
<organism evidence="1 2">
    <name type="scientific">Leptolyngbya boryana NIES-2135</name>
    <dbReference type="NCBI Taxonomy" id="1973484"/>
    <lineage>
        <taxon>Bacteria</taxon>
        <taxon>Bacillati</taxon>
        <taxon>Cyanobacteriota</taxon>
        <taxon>Cyanophyceae</taxon>
        <taxon>Leptolyngbyales</taxon>
        <taxon>Leptolyngbyaceae</taxon>
        <taxon>Leptolyngbya group</taxon>
        <taxon>Leptolyngbya</taxon>
    </lineage>
</organism>
<reference evidence="1 2" key="1">
    <citation type="submission" date="2017-06" db="EMBL/GenBank/DDBJ databases">
        <title>Genome sequencing of cyanobaciteial culture collection at National Institute for Environmental Studies (NIES).</title>
        <authorList>
            <person name="Hirose Y."/>
            <person name="Shimura Y."/>
            <person name="Fujisawa T."/>
            <person name="Nakamura Y."/>
            <person name="Kawachi M."/>
        </authorList>
    </citation>
    <scope>NUCLEOTIDE SEQUENCE [LARGE SCALE GENOMIC DNA]</scope>
    <source>
        <strain evidence="1 2">NIES-2135</strain>
    </source>
</reference>
<dbReference type="EMBL" id="AP018203">
    <property type="protein sequence ID" value="BAY55078.1"/>
    <property type="molecule type" value="Genomic_DNA"/>
</dbReference>
<keyword evidence="2" id="KW-1185">Reference proteome</keyword>
<dbReference type="AlphaFoldDB" id="A0A1Z4JEI3"/>